<reference evidence="8 9" key="1">
    <citation type="submission" date="2021-01" db="EMBL/GenBank/DDBJ databases">
        <title>Sequencing the genomes of 1000 actinobacteria strains.</title>
        <authorList>
            <person name="Klenk H.-P."/>
        </authorList>
    </citation>
    <scope>NUCLEOTIDE SEQUENCE [LARGE SCALE GENOMIC DNA]</scope>
    <source>
        <strain evidence="8 9">DSM 18662</strain>
    </source>
</reference>
<dbReference type="PANTHER" id="PTHR30385:SF4">
    <property type="entry name" value="RNA POLYMERASE SIGMA-E FACTOR"/>
    <property type="match status" value="1"/>
</dbReference>
<evidence type="ECO:0000256" key="5">
    <source>
        <dbReference type="SAM" id="MobiDB-lite"/>
    </source>
</evidence>
<keyword evidence="4" id="KW-0804">Transcription</keyword>
<dbReference type="EMBL" id="JAFBCF010000001">
    <property type="protein sequence ID" value="MBM7797637.1"/>
    <property type="molecule type" value="Genomic_DNA"/>
</dbReference>
<dbReference type="InterPro" id="IPR007627">
    <property type="entry name" value="RNA_pol_sigma70_r2"/>
</dbReference>
<dbReference type="Pfam" id="PF04542">
    <property type="entry name" value="Sigma70_r2"/>
    <property type="match status" value="1"/>
</dbReference>
<keyword evidence="1" id="KW-0805">Transcription regulation</keyword>
<dbReference type="NCBIfam" id="TIGR02937">
    <property type="entry name" value="sigma70-ECF"/>
    <property type="match status" value="1"/>
</dbReference>
<evidence type="ECO:0000256" key="2">
    <source>
        <dbReference type="ARBA" id="ARBA00023082"/>
    </source>
</evidence>
<comment type="caution">
    <text evidence="8">The sequence shown here is derived from an EMBL/GenBank/DDBJ whole genome shotgun (WGS) entry which is preliminary data.</text>
</comment>
<dbReference type="InterPro" id="IPR036388">
    <property type="entry name" value="WH-like_DNA-bd_sf"/>
</dbReference>
<organism evidence="8 9">
    <name type="scientific">Microlunatus panaciterrae</name>
    <dbReference type="NCBI Taxonomy" id="400768"/>
    <lineage>
        <taxon>Bacteria</taxon>
        <taxon>Bacillati</taxon>
        <taxon>Actinomycetota</taxon>
        <taxon>Actinomycetes</taxon>
        <taxon>Propionibacteriales</taxon>
        <taxon>Propionibacteriaceae</taxon>
        <taxon>Microlunatus</taxon>
    </lineage>
</organism>
<dbReference type="CDD" id="cd06171">
    <property type="entry name" value="Sigma70_r4"/>
    <property type="match status" value="1"/>
</dbReference>
<dbReference type="InterPro" id="IPR013325">
    <property type="entry name" value="RNA_pol_sigma_r2"/>
</dbReference>
<dbReference type="SUPFAM" id="SSF88659">
    <property type="entry name" value="Sigma3 and sigma4 domains of RNA polymerase sigma factors"/>
    <property type="match status" value="2"/>
</dbReference>
<dbReference type="Pfam" id="PF04545">
    <property type="entry name" value="Sigma70_r4"/>
    <property type="match status" value="1"/>
</dbReference>
<evidence type="ECO:0000313" key="9">
    <source>
        <dbReference type="Proteomes" id="UP000704762"/>
    </source>
</evidence>
<feature type="domain" description="RNA polymerase sigma-70 region 2" evidence="6">
    <location>
        <begin position="53"/>
        <end position="117"/>
    </location>
</feature>
<dbReference type="PANTHER" id="PTHR30385">
    <property type="entry name" value="SIGMA FACTOR F FLAGELLAR"/>
    <property type="match status" value="1"/>
</dbReference>
<evidence type="ECO:0000256" key="3">
    <source>
        <dbReference type="ARBA" id="ARBA00023125"/>
    </source>
</evidence>
<dbReference type="InterPro" id="IPR000943">
    <property type="entry name" value="RNA_pol_sigma70"/>
</dbReference>
<dbReference type="Proteomes" id="UP000704762">
    <property type="component" value="Unassembled WGS sequence"/>
</dbReference>
<accession>A0ABS2RGH7</accession>
<proteinExistence type="predicted"/>
<evidence type="ECO:0000256" key="4">
    <source>
        <dbReference type="ARBA" id="ARBA00023163"/>
    </source>
</evidence>
<feature type="region of interest" description="Disordered" evidence="5">
    <location>
        <begin position="1"/>
        <end position="23"/>
    </location>
</feature>
<keyword evidence="2" id="KW-0731">Sigma factor</keyword>
<dbReference type="Gene3D" id="1.20.120.1810">
    <property type="match status" value="1"/>
</dbReference>
<keyword evidence="3" id="KW-0238">DNA-binding</keyword>
<dbReference type="InterPro" id="IPR014284">
    <property type="entry name" value="RNA_pol_sigma-70_dom"/>
</dbReference>
<gene>
    <name evidence="8" type="ORF">JOE57_000558</name>
</gene>
<sequence>MSTMTMMAKNHSARTHHDDAASRRERTNQLFAAALEADEAERQALHEQVVLLHLDVADSLAHRYQHRGQDIADLAQVAKLALVEAVGRYDPERGDFLAFATPTILGSLKRHFRDHGWMVRPPRRIQDLQAEINEAWSTLTQQQQATPSNDDLADYLGVDHTNVVEAQGAHGCFHAASLEAPYGDAEAGLAGVLGDADPGFELVERLACLEPACQQLSESDQRLLYLRFFEERTQAEIAKEFGVSQMQISRSLKRILAALRSAAEETERTVRPVAADRHVAA</sequence>
<evidence type="ECO:0000313" key="8">
    <source>
        <dbReference type="EMBL" id="MBM7797637.1"/>
    </source>
</evidence>
<dbReference type="InterPro" id="IPR007630">
    <property type="entry name" value="RNA_pol_sigma70_r4"/>
</dbReference>
<protein>
    <submittedName>
        <fullName evidence="8">RNA polymerase sigma-B factor</fullName>
    </submittedName>
</protein>
<name>A0ABS2RGH7_9ACTN</name>
<evidence type="ECO:0000256" key="1">
    <source>
        <dbReference type="ARBA" id="ARBA00023015"/>
    </source>
</evidence>
<dbReference type="Gene3D" id="1.10.10.10">
    <property type="entry name" value="Winged helix-like DNA-binding domain superfamily/Winged helix DNA-binding domain"/>
    <property type="match status" value="2"/>
</dbReference>
<dbReference type="SUPFAM" id="SSF88946">
    <property type="entry name" value="Sigma2 domain of RNA polymerase sigma factors"/>
    <property type="match status" value="1"/>
</dbReference>
<keyword evidence="9" id="KW-1185">Reference proteome</keyword>
<evidence type="ECO:0000259" key="6">
    <source>
        <dbReference type="Pfam" id="PF04542"/>
    </source>
</evidence>
<dbReference type="PRINTS" id="PR00046">
    <property type="entry name" value="SIGMA70FCT"/>
</dbReference>
<evidence type="ECO:0000259" key="7">
    <source>
        <dbReference type="Pfam" id="PF04545"/>
    </source>
</evidence>
<dbReference type="InterPro" id="IPR013324">
    <property type="entry name" value="RNA_pol_sigma_r3/r4-like"/>
</dbReference>
<feature type="domain" description="RNA polymerase sigma-70 region 4" evidence="7">
    <location>
        <begin position="214"/>
        <end position="260"/>
    </location>
</feature>